<dbReference type="GO" id="GO:0006144">
    <property type="term" value="P:purine nucleobase metabolic process"/>
    <property type="evidence" value="ECO:0007669"/>
    <property type="project" value="UniProtKB-KW"/>
</dbReference>
<protein>
    <recommendedName>
        <fullName evidence="2">Probable allantoicase</fullName>
        <ecNumber evidence="2">3.5.3.4</ecNumber>
    </recommendedName>
    <alternativeName>
        <fullName evidence="2">Allantoate amidinohydrolase</fullName>
    </alternativeName>
</protein>
<reference evidence="4 5" key="1">
    <citation type="submission" date="2018-09" db="EMBL/GenBank/DDBJ databases">
        <title>YIM PH21274 draft genome.</title>
        <authorList>
            <person name="Miao C."/>
        </authorList>
    </citation>
    <scope>NUCLEOTIDE SEQUENCE [LARGE SCALE GENOMIC DNA]</scope>
    <source>
        <strain evidence="4 5">YIM PH 21724</strain>
    </source>
</reference>
<accession>A0A3A4KHS4</accession>
<comment type="similarity">
    <text evidence="1 2">Belongs to the allantoicase family.</text>
</comment>
<dbReference type="PANTHER" id="PTHR12045:SF3">
    <property type="entry name" value="INACTIVE ALLANTOICASE-RELATED"/>
    <property type="match status" value="1"/>
</dbReference>
<dbReference type="AlphaFoldDB" id="A0A3A4KHS4"/>
<keyword evidence="5" id="KW-1185">Reference proteome</keyword>
<dbReference type="GO" id="GO:0004037">
    <property type="term" value="F:allantoicase activity"/>
    <property type="evidence" value="ECO:0007669"/>
    <property type="project" value="UniProtKB-UniRule"/>
</dbReference>
<dbReference type="Pfam" id="PF03561">
    <property type="entry name" value="Allantoicase"/>
    <property type="match status" value="2"/>
</dbReference>
<evidence type="ECO:0000313" key="5">
    <source>
        <dbReference type="Proteomes" id="UP000266677"/>
    </source>
</evidence>
<feature type="domain" description="Allantoicase" evidence="3">
    <location>
        <begin position="186"/>
        <end position="313"/>
    </location>
</feature>
<sequence length="378" mass="40612">MITPEFLRLPDLASRALTGSVVDASDEFFAERENLIEPARAVHDSSEFGHKGKIYDGWETRRRREPGHDHAIVRLGAPGRVHGVVIDTAWFKGNYPPHISVEATGVEGYPTPTELAETEWITLVPKSEIAGDSANYFAVADARRYTHVRLSIYPDGGVARFRVHGTPLPDPRFLSGTIDLAALEAGADIVEVSDSFFGDPRNLLLPGRAGHMGEGWENARRRAHGNDHVVIRLAAAGIPRRVEIDTSYFRGNAPGAASLSGGDGATWAELLPKTRLQPDTRHHFALTSATPITHLRLDVYPDGGVARLRLPGEIDPKALADAAIAWLAALPAHHAGAVLTAVCGPTEAETLLATGSLRPEAIPATAITALLGMRSDFG</sequence>
<organism evidence="4 5">
    <name type="scientific">Nocardia panacis</name>
    <dbReference type="NCBI Taxonomy" id="2340916"/>
    <lineage>
        <taxon>Bacteria</taxon>
        <taxon>Bacillati</taxon>
        <taxon>Actinomycetota</taxon>
        <taxon>Actinomycetes</taxon>
        <taxon>Mycobacteriales</taxon>
        <taxon>Nocardiaceae</taxon>
        <taxon>Nocardia</taxon>
    </lineage>
</organism>
<dbReference type="EMBL" id="QZFU01000018">
    <property type="protein sequence ID" value="RJO75638.1"/>
    <property type="molecule type" value="Genomic_DNA"/>
</dbReference>
<dbReference type="InterPro" id="IPR015908">
    <property type="entry name" value="Allantoicase_dom"/>
</dbReference>
<dbReference type="InterPro" id="IPR008979">
    <property type="entry name" value="Galactose-bd-like_sf"/>
</dbReference>
<dbReference type="HAMAP" id="MF_00813">
    <property type="entry name" value="Allantoicase"/>
    <property type="match status" value="1"/>
</dbReference>
<dbReference type="UniPathway" id="UPA00395">
    <property type="reaction ID" value="UER00654"/>
</dbReference>
<dbReference type="Gene3D" id="2.60.120.260">
    <property type="entry name" value="Galactose-binding domain-like"/>
    <property type="match status" value="2"/>
</dbReference>
<evidence type="ECO:0000313" key="4">
    <source>
        <dbReference type="EMBL" id="RJO75638.1"/>
    </source>
</evidence>
<evidence type="ECO:0000259" key="3">
    <source>
        <dbReference type="Pfam" id="PF03561"/>
    </source>
</evidence>
<keyword evidence="2 4" id="KW-0378">Hydrolase</keyword>
<name>A0A3A4KHS4_9NOCA</name>
<dbReference type="InterPro" id="IPR005164">
    <property type="entry name" value="Allantoicase"/>
</dbReference>
<comment type="catalytic activity">
    <reaction evidence="2">
        <text>allantoate + H2O = (S)-ureidoglycolate + urea</text>
        <dbReference type="Rhea" id="RHEA:11016"/>
        <dbReference type="ChEBI" id="CHEBI:15377"/>
        <dbReference type="ChEBI" id="CHEBI:16199"/>
        <dbReference type="ChEBI" id="CHEBI:17536"/>
        <dbReference type="ChEBI" id="CHEBI:57296"/>
        <dbReference type="EC" id="3.5.3.4"/>
    </reaction>
</comment>
<dbReference type="NCBIfam" id="TIGR02961">
    <property type="entry name" value="allantoicase"/>
    <property type="match status" value="1"/>
</dbReference>
<comment type="caution">
    <text evidence="4">The sequence shown here is derived from an EMBL/GenBank/DDBJ whole genome shotgun (WGS) entry which is preliminary data.</text>
</comment>
<dbReference type="RefSeq" id="WP_120041218.1">
    <property type="nucleotide sequence ID" value="NZ_QZFU01000018.1"/>
</dbReference>
<dbReference type="GO" id="GO:0000256">
    <property type="term" value="P:allantoin catabolic process"/>
    <property type="evidence" value="ECO:0007669"/>
    <property type="project" value="UniProtKB-UniRule"/>
</dbReference>
<feature type="domain" description="Allantoicase" evidence="3">
    <location>
        <begin position="19"/>
        <end position="167"/>
    </location>
</feature>
<comment type="pathway">
    <text evidence="2">Nitrogen metabolism; (S)-allantoin degradation; (S)-ureidoglycolate from allantoate (aminidohydrolase route): step 1/1.</text>
</comment>
<evidence type="ECO:0000256" key="2">
    <source>
        <dbReference type="HAMAP-Rule" id="MF_00813"/>
    </source>
</evidence>
<dbReference type="SUPFAM" id="SSF49785">
    <property type="entry name" value="Galactose-binding domain-like"/>
    <property type="match status" value="2"/>
</dbReference>
<dbReference type="EC" id="3.5.3.4" evidence="2"/>
<proteinExistence type="inferred from homology"/>
<dbReference type="Proteomes" id="UP000266677">
    <property type="component" value="Unassembled WGS sequence"/>
</dbReference>
<evidence type="ECO:0000256" key="1">
    <source>
        <dbReference type="ARBA" id="ARBA00009242"/>
    </source>
</evidence>
<gene>
    <name evidence="2" type="primary">alc</name>
    <name evidence="4" type="ORF">D5S18_14565</name>
</gene>
<dbReference type="OrthoDB" id="2078334at2"/>
<keyword evidence="2" id="KW-0659">Purine metabolism</keyword>
<dbReference type="PANTHER" id="PTHR12045">
    <property type="entry name" value="ALLANTOICASE"/>
    <property type="match status" value="1"/>
</dbReference>